<sequence length="125" mass="12828">MAKGSKAWSIMSLGAAVGSAAVAKKTLNTGWTKATGKTPPANPADPDVNVWEAVAWAAASGTFVNILKMLATRRAANYYLKSTGHLPAELQADGNKAPATGKGKRKKSKDSVSDDLGTIVGASVD</sequence>
<dbReference type="RefSeq" id="WP_188784297.1">
    <property type="nucleotide sequence ID" value="NZ_BMNI01000006.1"/>
</dbReference>
<name>A0ABQ2NC54_9ACTN</name>
<protein>
    <recommendedName>
        <fullName evidence="4">DUF4235 domain-containing protein</fullName>
    </recommendedName>
</protein>
<keyword evidence="3" id="KW-1185">Reference proteome</keyword>
<evidence type="ECO:0000313" key="3">
    <source>
        <dbReference type="Proteomes" id="UP000655410"/>
    </source>
</evidence>
<gene>
    <name evidence="2" type="ORF">GCM10011584_24390</name>
</gene>
<dbReference type="Proteomes" id="UP000655410">
    <property type="component" value="Unassembled WGS sequence"/>
</dbReference>
<organism evidence="2 3">
    <name type="scientific">Nocardioides phosphati</name>
    <dbReference type="NCBI Taxonomy" id="1867775"/>
    <lineage>
        <taxon>Bacteria</taxon>
        <taxon>Bacillati</taxon>
        <taxon>Actinomycetota</taxon>
        <taxon>Actinomycetes</taxon>
        <taxon>Propionibacteriales</taxon>
        <taxon>Nocardioidaceae</taxon>
        <taxon>Nocardioides</taxon>
    </lineage>
</organism>
<dbReference type="EMBL" id="BMNI01000006">
    <property type="protein sequence ID" value="GGO91098.1"/>
    <property type="molecule type" value="Genomic_DNA"/>
</dbReference>
<evidence type="ECO:0000313" key="2">
    <source>
        <dbReference type="EMBL" id="GGO91098.1"/>
    </source>
</evidence>
<dbReference type="InterPro" id="IPR025329">
    <property type="entry name" value="DUF4235"/>
</dbReference>
<dbReference type="Pfam" id="PF14019">
    <property type="entry name" value="DUF4235"/>
    <property type="match status" value="1"/>
</dbReference>
<reference evidence="3" key="1">
    <citation type="journal article" date="2019" name="Int. J. Syst. Evol. Microbiol.">
        <title>The Global Catalogue of Microorganisms (GCM) 10K type strain sequencing project: providing services to taxonomists for standard genome sequencing and annotation.</title>
        <authorList>
            <consortium name="The Broad Institute Genomics Platform"/>
            <consortium name="The Broad Institute Genome Sequencing Center for Infectious Disease"/>
            <person name="Wu L."/>
            <person name="Ma J."/>
        </authorList>
    </citation>
    <scope>NUCLEOTIDE SEQUENCE [LARGE SCALE GENOMIC DNA]</scope>
    <source>
        <strain evidence="3">CGMCC 4.7371</strain>
    </source>
</reference>
<comment type="caution">
    <text evidence="2">The sequence shown here is derived from an EMBL/GenBank/DDBJ whole genome shotgun (WGS) entry which is preliminary data.</text>
</comment>
<feature type="region of interest" description="Disordered" evidence="1">
    <location>
        <begin position="89"/>
        <end position="125"/>
    </location>
</feature>
<evidence type="ECO:0008006" key="4">
    <source>
        <dbReference type="Google" id="ProtNLM"/>
    </source>
</evidence>
<accession>A0ABQ2NC54</accession>
<evidence type="ECO:0000256" key="1">
    <source>
        <dbReference type="SAM" id="MobiDB-lite"/>
    </source>
</evidence>
<proteinExistence type="predicted"/>